<protein>
    <submittedName>
        <fullName evidence="4">O-methyltransferase, family 3</fullName>
    </submittedName>
</protein>
<dbReference type="Proteomes" id="UP000006695">
    <property type="component" value="Chromosome"/>
</dbReference>
<dbReference type="GO" id="GO:0032259">
    <property type="term" value="P:methylation"/>
    <property type="evidence" value="ECO:0007669"/>
    <property type="project" value="UniProtKB-KW"/>
</dbReference>
<keyword evidence="1 4" id="KW-0489">Methyltransferase</keyword>
<evidence type="ECO:0000313" key="5">
    <source>
        <dbReference type="Proteomes" id="UP000006695"/>
    </source>
</evidence>
<keyword evidence="2 4" id="KW-0808">Transferase</keyword>
<keyword evidence="5" id="KW-1185">Reference proteome</keyword>
<dbReference type="STRING" id="351605.Gura_4077"/>
<evidence type="ECO:0000256" key="2">
    <source>
        <dbReference type="ARBA" id="ARBA00022679"/>
    </source>
</evidence>
<sequence length="223" mass="25696">METIKKNLTERRSRSMIQITDPRIEGYLMKLQPEDDAQILAMEEKAREMKFPIIDRLVGRFLHLLTRLKQPKLVVELGSGFGYSALWFARALGEGAKVVLTEYAEKNIAYARQMFEEEGLADKAEFRVGNALEIGQEYDNIDILFIDIDKYQYPAALEAMLPRLAQNALVIADNTLWYGRVVEENSNKDSEAVKRFNELMFSRSDFFTTIVPLRDGVLLSYRI</sequence>
<dbReference type="GO" id="GO:0008171">
    <property type="term" value="F:O-methyltransferase activity"/>
    <property type="evidence" value="ECO:0007669"/>
    <property type="project" value="InterPro"/>
</dbReference>
<evidence type="ECO:0000313" key="4">
    <source>
        <dbReference type="EMBL" id="ABQ28220.1"/>
    </source>
</evidence>
<dbReference type="Pfam" id="PF01596">
    <property type="entry name" value="Methyltransf_3"/>
    <property type="match status" value="1"/>
</dbReference>
<dbReference type="PROSITE" id="PS51682">
    <property type="entry name" value="SAM_OMT_I"/>
    <property type="match status" value="1"/>
</dbReference>
<dbReference type="EMBL" id="CP000698">
    <property type="protein sequence ID" value="ABQ28220.1"/>
    <property type="molecule type" value="Genomic_DNA"/>
</dbReference>
<evidence type="ECO:0000256" key="1">
    <source>
        <dbReference type="ARBA" id="ARBA00022603"/>
    </source>
</evidence>
<keyword evidence="3" id="KW-0949">S-adenosyl-L-methionine</keyword>
<dbReference type="CDD" id="cd02440">
    <property type="entry name" value="AdoMet_MTases"/>
    <property type="match status" value="1"/>
</dbReference>
<dbReference type="AlphaFoldDB" id="A5G8V2"/>
<dbReference type="InterPro" id="IPR002935">
    <property type="entry name" value="SAM_O-MeTrfase"/>
</dbReference>
<dbReference type="PANTHER" id="PTHR43167:SF1">
    <property type="entry name" value="PUTATIVE (AFU_ORTHOLOGUE AFUA_6G01830)-RELATED"/>
    <property type="match status" value="1"/>
</dbReference>
<dbReference type="Gene3D" id="3.40.50.150">
    <property type="entry name" value="Vaccinia Virus protein VP39"/>
    <property type="match status" value="1"/>
</dbReference>
<dbReference type="HOGENOM" id="CLU_067676_4_0_7"/>
<proteinExistence type="predicted"/>
<organism evidence="4 5">
    <name type="scientific">Geotalea uraniireducens (strain Rf4)</name>
    <name type="common">Geobacter uraniireducens</name>
    <dbReference type="NCBI Taxonomy" id="351605"/>
    <lineage>
        <taxon>Bacteria</taxon>
        <taxon>Pseudomonadati</taxon>
        <taxon>Thermodesulfobacteriota</taxon>
        <taxon>Desulfuromonadia</taxon>
        <taxon>Geobacterales</taxon>
        <taxon>Geobacteraceae</taxon>
        <taxon>Geotalea</taxon>
    </lineage>
</organism>
<accession>A5G8V2</accession>
<dbReference type="InterPro" id="IPR029063">
    <property type="entry name" value="SAM-dependent_MTases_sf"/>
</dbReference>
<dbReference type="SUPFAM" id="SSF53335">
    <property type="entry name" value="S-adenosyl-L-methionine-dependent methyltransferases"/>
    <property type="match status" value="1"/>
</dbReference>
<name>A5G8V2_GEOUR</name>
<reference evidence="4 5" key="1">
    <citation type="submission" date="2007-05" db="EMBL/GenBank/DDBJ databases">
        <title>Complete sequence of Geobacter uraniireducens Rf4.</title>
        <authorList>
            <consortium name="US DOE Joint Genome Institute"/>
            <person name="Copeland A."/>
            <person name="Lucas S."/>
            <person name="Lapidus A."/>
            <person name="Barry K."/>
            <person name="Detter J.C."/>
            <person name="Glavina del Rio T."/>
            <person name="Hammon N."/>
            <person name="Israni S."/>
            <person name="Dalin E."/>
            <person name="Tice H."/>
            <person name="Pitluck S."/>
            <person name="Chertkov O."/>
            <person name="Brettin T."/>
            <person name="Bruce D."/>
            <person name="Han C."/>
            <person name="Schmutz J."/>
            <person name="Larimer F."/>
            <person name="Land M."/>
            <person name="Hauser L."/>
            <person name="Kyrpides N."/>
            <person name="Mikhailova N."/>
            <person name="Shelobolina E."/>
            <person name="Aklujkar M."/>
            <person name="Lovley D."/>
            <person name="Richardson P."/>
        </authorList>
    </citation>
    <scope>NUCLEOTIDE SEQUENCE [LARGE SCALE GENOMIC DNA]</scope>
    <source>
        <strain evidence="4 5">Rf4</strain>
    </source>
</reference>
<dbReference type="PANTHER" id="PTHR43167">
    <property type="entry name" value="PUTATIVE (AFU_ORTHOLOGUE AFUA_6G01830)-RELATED"/>
    <property type="match status" value="1"/>
</dbReference>
<gene>
    <name evidence="4" type="ordered locus">Gura_4077</name>
</gene>
<dbReference type="KEGG" id="gur:Gura_4077"/>
<evidence type="ECO:0000256" key="3">
    <source>
        <dbReference type="ARBA" id="ARBA00022691"/>
    </source>
</evidence>